<dbReference type="STRING" id="3088.A0A383WDW5"/>
<dbReference type="SUPFAM" id="SSF101690">
    <property type="entry name" value="PAZ domain"/>
    <property type="match status" value="1"/>
</dbReference>
<feature type="compositionally biased region" description="Low complexity" evidence="2">
    <location>
        <begin position="271"/>
        <end position="287"/>
    </location>
</feature>
<dbReference type="InterPro" id="IPR003100">
    <property type="entry name" value="PAZ_dom"/>
</dbReference>
<accession>A0A383WDW5</accession>
<feature type="region of interest" description="Disordered" evidence="2">
    <location>
        <begin position="17"/>
        <end position="61"/>
    </location>
</feature>
<dbReference type="AlphaFoldDB" id="A0A383WDW5"/>
<dbReference type="Proteomes" id="UP000256970">
    <property type="component" value="Unassembled WGS sequence"/>
</dbReference>
<dbReference type="PANTHER" id="PTHR22891">
    <property type="entry name" value="EUKARYOTIC TRANSLATION INITIATION FACTOR 2C"/>
    <property type="match status" value="1"/>
</dbReference>
<dbReference type="PROSITE" id="PS50822">
    <property type="entry name" value="PIWI"/>
    <property type="match status" value="1"/>
</dbReference>
<evidence type="ECO:0000259" key="3">
    <source>
        <dbReference type="PROSITE" id="PS50822"/>
    </source>
</evidence>
<feature type="region of interest" description="Disordered" evidence="2">
    <location>
        <begin position="263"/>
        <end position="305"/>
    </location>
</feature>
<evidence type="ECO:0000256" key="2">
    <source>
        <dbReference type="SAM" id="MobiDB-lite"/>
    </source>
</evidence>
<evidence type="ECO:0000313" key="5">
    <source>
        <dbReference type="Proteomes" id="UP000256970"/>
    </source>
</evidence>
<feature type="compositionally biased region" description="Gly residues" evidence="2">
    <location>
        <begin position="288"/>
        <end position="305"/>
    </location>
</feature>
<dbReference type="SMART" id="SM00950">
    <property type="entry name" value="Piwi"/>
    <property type="match status" value="1"/>
</dbReference>
<dbReference type="InterPro" id="IPR036397">
    <property type="entry name" value="RNaseH_sf"/>
</dbReference>
<evidence type="ECO:0000256" key="1">
    <source>
        <dbReference type="ARBA" id="ARBA00008201"/>
    </source>
</evidence>
<gene>
    <name evidence="4" type="ORF">BQ4739_LOCUS15214</name>
</gene>
<dbReference type="InterPro" id="IPR036085">
    <property type="entry name" value="PAZ_dom_sf"/>
</dbReference>
<evidence type="ECO:0000313" key="4">
    <source>
        <dbReference type="EMBL" id="SZX74896.1"/>
    </source>
</evidence>
<feature type="domain" description="Piwi" evidence="3">
    <location>
        <begin position="626"/>
        <end position="931"/>
    </location>
</feature>
<protein>
    <recommendedName>
        <fullName evidence="3">Piwi domain-containing protein</fullName>
    </recommendedName>
</protein>
<dbReference type="Pfam" id="PF02171">
    <property type="entry name" value="Piwi"/>
    <property type="match status" value="1"/>
</dbReference>
<feature type="region of interest" description="Disordered" evidence="2">
    <location>
        <begin position="833"/>
        <end position="857"/>
    </location>
</feature>
<reference evidence="4 5" key="1">
    <citation type="submission" date="2016-10" db="EMBL/GenBank/DDBJ databases">
        <authorList>
            <person name="Cai Z."/>
        </authorList>
    </citation>
    <scope>NUCLEOTIDE SEQUENCE [LARGE SCALE GENOMIC DNA]</scope>
</reference>
<dbReference type="InterPro" id="IPR012337">
    <property type="entry name" value="RNaseH-like_sf"/>
</dbReference>
<dbReference type="InterPro" id="IPR003165">
    <property type="entry name" value="Piwi"/>
</dbReference>
<dbReference type="Pfam" id="PF02170">
    <property type="entry name" value="PAZ"/>
    <property type="match status" value="1"/>
</dbReference>
<proteinExistence type="inferred from homology"/>
<dbReference type="GO" id="GO:0003723">
    <property type="term" value="F:RNA binding"/>
    <property type="evidence" value="ECO:0007669"/>
    <property type="project" value="InterPro"/>
</dbReference>
<dbReference type="EMBL" id="FNXT01001221">
    <property type="protein sequence ID" value="SZX74896.1"/>
    <property type="molecule type" value="Genomic_DNA"/>
</dbReference>
<name>A0A383WDW5_TETOB</name>
<dbReference type="Gene3D" id="3.40.50.2300">
    <property type="match status" value="1"/>
</dbReference>
<dbReference type="Gene3D" id="2.170.260.10">
    <property type="entry name" value="paz domain"/>
    <property type="match status" value="1"/>
</dbReference>
<keyword evidence="5" id="KW-1185">Reference proteome</keyword>
<sequence>MLGMHLRCSFRRSADLAVSASQLRPPPLRSPAPGGDRGPRRNTNTQQQRQRPGQAPSRRLSDAADRLRDLWQRLRPQDVDKDPATGICLAPATPGQLGQPVRLLTNHLAISKLQAAARYRITITPKAQAAAAAAPSSKQQPGSKPAAAAIPLDVRQQLLEQAAKQQGWAKDSWMYDASSNRLFSLQQLPAQGSVEVAGGKGGASIYEVSISLEAAAGQPTTPGSTDEAHTLQQLSLVLKASLQAALLPQGAVETARALLLPRGNSSTAQPAGPAAAAAGRGSAAAGRGARGGRGGRGGGRGGGGAGRGGVLQWWSGLCYGVKPGQQSLTVQLDTTSGAVLPAGPLAELLAAAAGVASPAALCKDRRLLAAAERDVKGAKVSVDHRPGARVNVWGLDPRTPQQFKFKLKGSSKETTVADYFRSAYPTMRFSHLHDWPCVMVSQTGAAVPLEVCSIAKPQPRRTLTDRQTADLIKLAALPPEQRLAEIMRLVRQAFSSWQLPLLKAWGVTISPQLLQVVGRVLPDAQLQYAKGTCADAANTGQWRAPQGAGMLQPPNLKQWAVLNLASQRFSSADVQQFVAELTVQLQQQGGAAAAPAIIDGSRRSSAAAAVQAAAAAAAAAGSQAQLLLVVLPDDSSKQYGEVKAAAAQLGVATQCMVASAAGIGSSIKKPYVASLLLKVAAKAGGVAWQLPQGPELWAPTLAAAKGGLMVVGVDVGHGIAGGSGSKPSMAGIVGTLDASCSRYGAVVQEQTPGHEIVLGLQQGLLQLLQERQQASGQLPGALLVYRDGVSDSQYLAVLQQEVPALRAACRELGGAQYNPKVTYVVVSKSHGTRLFPDPSDDNGSDGRTGNTRPGTVVDSGITAPLKYEFFLNSHAGIQGTNRPGRYNVLVDDSWLGPDGLQLITQHLASTYAACTRTISCPAVVRYADKAAGASWAASAEPAAAAAAASWTVLQPASAGVKALQFRTCTVSQDMAGLMWFV</sequence>
<organism evidence="4 5">
    <name type="scientific">Tetradesmus obliquus</name>
    <name type="common">Green alga</name>
    <name type="synonym">Acutodesmus obliquus</name>
    <dbReference type="NCBI Taxonomy" id="3088"/>
    <lineage>
        <taxon>Eukaryota</taxon>
        <taxon>Viridiplantae</taxon>
        <taxon>Chlorophyta</taxon>
        <taxon>core chlorophytes</taxon>
        <taxon>Chlorophyceae</taxon>
        <taxon>CS clade</taxon>
        <taxon>Sphaeropleales</taxon>
        <taxon>Scenedesmaceae</taxon>
        <taxon>Tetradesmus</taxon>
    </lineage>
</organism>
<dbReference type="Gene3D" id="3.30.420.10">
    <property type="entry name" value="Ribonuclease H-like superfamily/Ribonuclease H"/>
    <property type="match status" value="1"/>
</dbReference>
<dbReference type="CDD" id="cd02846">
    <property type="entry name" value="PAZ_argonaute_like"/>
    <property type="match status" value="1"/>
</dbReference>
<feature type="compositionally biased region" description="Low complexity" evidence="2">
    <location>
        <begin position="41"/>
        <end position="58"/>
    </location>
</feature>
<dbReference type="SUPFAM" id="SSF53098">
    <property type="entry name" value="Ribonuclease H-like"/>
    <property type="match status" value="1"/>
</dbReference>
<comment type="similarity">
    <text evidence="1">Belongs to the argonaute family. Ago subfamily.</text>
</comment>